<gene>
    <name evidence="1" type="ORF">SLEP1_g3028</name>
</gene>
<keyword evidence="2" id="KW-1185">Reference proteome</keyword>
<accession>A0AAV5HUW9</accession>
<sequence length="53" mass="5534">MHGRAGGEERKRARHMWTLPSRATVVVSGDGGGSPSSPSSSTVNYFCKVGGLD</sequence>
<comment type="caution">
    <text evidence="1">The sequence shown here is derived from an EMBL/GenBank/DDBJ whole genome shotgun (WGS) entry which is preliminary data.</text>
</comment>
<evidence type="ECO:0000313" key="1">
    <source>
        <dbReference type="EMBL" id="GKU88810.1"/>
    </source>
</evidence>
<evidence type="ECO:0000313" key="2">
    <source>
        <dbReference type="Proteomes" id="UP001054252"/>
    </source>
</evidence>
<protein>
    <submittedName>
        <fullName evidence="1">Uncharacterized protein</fullName>
    </submittedName>
</protein>
<dbReference type="Proteomes" id="UP001054252">
    <property type="component" value="Unassembled WGS sequence"/>
</dbReference>
<dbReference type="EMBL" id="BPVZ01000003">
    <property type="protein sequence ID" value="GKU88810.1"/>
    <property type="molecule type" value="Genomic_DNA"/>
</dbReference>
<reference evidence="1 2" key="1">
    <citation type="journal article" date="2021" name="Commun. Biol.">
        <title>The genome of Shorea leprosula (Dipterocarpaceae) highlights the ecological relevance of drought in aseasonal tropical rainforests.</title>
        <authorList>
            <person name="Ng K.K.S."/>
            <person name="Kobayashi M.J."/>
            <person name="Fawcett J.A."/>
            <person name="Hatakeyama M."/>
            <person name="Paape T."/>
            <person name="Ng C.H."/>
            <person name="Ang C.C."/>
            <person name="Tnah L.H."/>
            <person name="Lee C.T."/>
            <person name="Nishiyama T."/>
            <person name="Sese J."/>
            <person name="O'Brien M.J."/>
            <person name="Copetti D."/>
            <person name="Mohd Noor M.I."/>
            <person name="Ong R.C."/>
            <person name="Putra M."/>
            <person name="Sireger I.Z."/>
            <person name="Indrioko S."/>
            <person name="Kosugi Y."/>
            <person name="Izuno A."/>
            <person name="Isagi Y."/>
            <person name="Lee S.L."/>
            <person name="Shimizu K.K."/>
        </authorList>
    </citation>
    <scope>NUCLEOTIDE SEQUENCE [LARGE SCALE GENOMIC DNA]</scope>
    <source>
        <strain evidence="1">214</strain>
    </source>
</reference>
<organism evidence="1 2">
    <name type="scientific">Rubroshorea leprosula</name>
    <dbReference type="NCBI Taxonomy" id="152421"/>
    <lineage>
        <taxon>Eukaryota</taxon>
        <taxon>Viridiplantae</taxon>
        <taxon>Streptophyta</taxon>
        <taxon>Embryophyta</taxon>
        <taxon>Tracheophyta</taxon>
        <taxon>Spermatophyta</taxon>
        <taxon>Magnoliopsida</taxon>
        <taxon>eudicotyledons</taxon>
        <taxon>Gunneridae</taxon>
        <taxon>Pentapetalae</taxon>
        <taxon>rosids</taxon>
        <taxon>malvids</taxon>
        <taxon>Malvales</taxon>
        <taxon>Dipterocarpaceae</taxon>
        <taxon>Rubroshorea</taxon>
    </lineage>
</organism>
<proteinExistence type="predicted"/>
<name>A0AAV5HUW9_9ROSI</name>
<dbReference type="AlphaFoldDB" id="A0AAV5HUW9"/>